<proteinExistence type="predicted"/>
<feature type="domain" description="Malectin" evidence="1">
    <location>
        <begin position="3"/>
        <end position="116"/>
    </location>
</feature>
<dbReference type="GO" id="GO:0016301">
    <property type="term" value="F:kinase activity"/>
    <property type="evidence" value="ECO:0007669"/>
    <property type="project" value="UniProtKB-KW"/>
</dbReference>
<name>A0A199VI20_ANACO</name>
<dbReference type="AlphaFoldDB" id="A0A199VI20"/>
<dbReference type="EMBL" id="LSRQ01001715">
    <property type="protein sequence ID" value="OAY76787.1"/>
    <property type="molecule type" value="Genomic_DNA"/>
</dbReference>
<keyword evidence="2" id="KW-0675">Receptor</keyword>
<dbReference type="Proteomes" id="UP000092600">
    <property type="component" value="Unassembled WGS sequence"/>
</dbReference>
<dbReference type="PANTHER" id="PTHR34081:SF1">
    <property type="entry name" value="MALECTIN, LEUCINE-RICH REPEAT DOMAIN, L DOMAIN-LIKE PROTEIN-RELATED"/>
    <property type="match status" value="1"/>
</dbReference>
<keyword evidence="2" id="KW-0808">Transferase</keyword>
<dbReference type="PANTHER" id="PTHR34081">
    <property type="entry name" value="MALECTIN DOMAIN-CONTAINING PROTEIN"/>
    <property type="match status" value="1"/>
</dbReference>
<keyword evidence="2" id="KW-0418">Kinase</keyword>
<evidence type="ECO:0000313" key="2">
    <source>
        <dbReference type="EMBL" id="OAY76787.1"/>
    </source>
</evidence>
<accession>A0A199VI20</accession>
<reference evidence="2 3" key="1">
    <citation type="journal article" date="2016" name="DNA Res.">
        <title>The draft genome of MD-2 pineapple using hybrid error correction of long reads.</title>
        <authorList>
            <person name="Redwan R.M."/>
            <person name="Saidin A."/>
            <person name="Kumar S.V."/>
        </authorList>
    </citation>
    <scope>NUCLEOTIDE SEQUENCE [LARGE SCALE GENOMIC DNA]</scope>
    <source>
        <strain evidence="3">cv. MD2</strain>
        <tissue evidence="2">Leaf</tissue>
    </source>
</reference>
<evidence type="ECO:0000313" key="3">
    <source>
        <dbReference type="Proteomes" id="UP000092600"/>
    </source>
</evidence>
<dbReference type="InterPro" id="IPR021720">
    <property type="entry name" value="Malectin_dom"/>
</dbReference>
<dbReference type="Pfam" id="PF11721">
    <property type="entry name" value="Malectin"/>
    <property type="match status" value="1"/>
</dbReference>
<protein>
    <submittedName>
        <fullName evidence="2">Putative LRR receptor-like serine/threonine-protein kinase</fullName>
    </submittedName>
</protein>
<gene>
    <name evidence="2" type="ORF">ACMD2_22666</name>
</gene>
<organism evidence="2 3">
    <name type="scientific">Ananas comosus</name>
    <name type="common">Pineapple</name>
    <name type="synonym">Ananas ananas</name>
    <dbReference type="NCBI Taxonomy" id="4615"/>
    <lineage>
        <taxon>Eukaryota</taxon>
        <taxon>Viridiplantae</taxon>
        <taxon>Streptophyta</taxon>
        <taxon>Embryophyta</taxon>
        <taxon>Tracheophyta</taxon>
        <taxon>Spermatophyta</taxon>
        <taxon>Magnoliopsida</taxon>
        <taxon>Liliopsida</taxon>
        <taxon>Poales</taxon>
        <taxon>Bromeliaceae</taxon>
        <taxon>Bromelioideae</taxon>
        <taxon>Ananas</taxon>
    </lineage>
</organism>
<comment type="caution">
    <text evidence="2">The sequence shown here is derived from an EMBL/GenBank/DDBJ whole genome shotgun (WGS) entry which is preliminary data.</text>
</comment>
<evidence type="ECO:0000259" key="1">
    <source>
        <dbReference type="Pfam" id="PF11721"/>
    </source>
</evidence>
<dbReference type="Gene3D" id="2.60.120.430">
    <property type="entry name" value="Galactose-binding lectin"/>
    <property type="match status" value="1"/>
</dbReference>
<sequence length="148" mass="16270">MPNSELYTTARLSPLSLTYYGLCMMNGSYTVSLHFAETVFTDDNTFSSLGTRLFNVFIQGKMVLEDFNIEKEARGPGKPVIKTFTAFVKDHTLAIHLYWAGKGTTGIPNRGIYGPLFIGVTVEEAIERANCSRYGLAAGIVTKDLNTA</sequence>
<dbReference type="STRING" id="4615.A0A199VI20"/>